<dbReference type="SUPFAM" id="SSF50370">
    <property type="entry name" value="Ricin B-like lectins"/>
    <property type="match status" value="1"/>
</dbReference>
<dbReference type="InterPro" id="IPR035992">
    <property type="entry name" value="Ricin_B-like_lectins"/>
</dbReference>
<dbReference type="EMBL" id="KB468168">
    <property type="protein sequence ID" value="PCH44795.1"/>
    <property type="molecule type" value="Genomic_DNA"/>
</dbReference>
<accession>A0A2H3JTB7</accession>
<keyword evidence="2" id="KW-1185">Reference proteome</keyword>
<dbReference type="AlphaFoldDB" id="A0A2H3JTB7"/>
<dbReference type="OMA" id="FEHETAM"/>
<reference evidence="1 2" key="1">
    <citation type="journal article" date="2012" name="Science">
        <title>The Paleozoic origin of enzymatic lignin decomposition reconstructed from 31 fungal genomes.</title>
        <authorList>
            <person name="Floudas D."/>
            <person name="Binder M."/>
            <person name="Riley R."/>
            <person name="Barry K."/>
            <person name="Blanchette R.A."/>
            <person name="Henrissat B."/>
            <person name="Martinez A.T."/>
            <person name="Otillar R."/>
            <person name="Spatafora J.W."/>
            <person name="Yadav J.S."/>
            <person name="Aerts A."/>
            <person name="Benoit I."/>
            <person name="Boyd A."/>
            <person name="Carlson A."/>
            <person name="Copeland A."/>
            <person name="Coutinho P.M."/>
            <person name="de Vries R.P."/>
            <person name="Ferreira P."/>
            <person name="Findley K."/>
            <person name="Foster B."/>
            <person name="Gaskell J."/>
            <person name="Glotzer D."/>
            <person name="Gorecki P."/>
            <person name="Heitman J."/>
            <person name="Hesse C."/>
            <person name="Hori C."/>
            <person name="Igarashi K."/>
            <person name="Jurgens J.A."/>
            <person name="Kallen N."/>
            <person name="Kersten P."/>
            <person name="Kohler A."/>
            <person name="Kuees U."/>
            <person name="Kumar T.K.A."/>
            <person name="Kuo A."/>
            <person name="LaButti K."/>
            <person name="Larrondo L.F."/>
            <person name="Lindquist E."/>
            <person name="Ling A."/>
            <person name="Lombard V."/>
            <person name="Lucas S."/>
            <person name="Lundell T."/>
            <person name="Martin R."/>
            <person name="McLaughlin D.J."/>
            <person name="Morgenstern I."/>
            <person name="Morin E."/>
            <person name="Murat C."/>
            <person name="Nagy L.G."/>
            <person name="Nolan M."/>
            <person name="Ohm R.A."/>
            <person name="Patyshakuliyeva A."/>
            <person name="Rokas A."/>
            <person name="Ruiz-Duenas F.J."/>
            <person name="Sabat G."/>
            <person name="Salamov A."/>
            <person name="Samejima M."/>
            <person name="Schmutz J."/>
            <person name="Slot J.C."/>
            <person name="St John F."/>
            <person name="Stenlid J."/>
            <person name="Sun H."/>
            <person name="Sun S."/>
            <person name="Syed K."/>
            <person name="Tsang A."/>
            <person name="Wiebenga A."/>
            <person name="Young D."/>
            <person name="Pisabarro A."/>
            <person name="Eastwood D.C."/>
            <person name="Martin F."/>
            <person name="Cullen D."/>
            <person name="Grigoriev I.V."/>
            <person name="Hibbett D.S."/>
        </authorList>
    </citation>
    <scope>NUCLEOTIDE SEQUENCE [LARGE SCALE GENOMIC DNA]</scope>
    <source>
        <strain evidence="1 2">MD-104</strain>
    </source>
</reference>
<dbReference type="Proteomes" id="UP000218811">
    <property type="component" value="Unassembled WGS sequence"/>
</dbReference>
<name>A0A2H3JTB7_WOLCO</name>
<dbReference type="Gene3D" id="2.80.10.50">
    <property type="match status" value="1"/>
</dbReference>
<sequence length="207" mass="23194">MQLGTNSIPNLEGTFALINFEHETAMDLSAADLRTVVGYGVHLKQNQLWAFVPSGRGYTIQTIWPVPTGPLYLTIESLNHDAAIVVSPIPAVWFVEFEGKEAIRVWWPNTDLVLACNGWSTMRLQYTQRGQRNQMWKFFHVLRQPDESISSNERTISVNITKPAETESVMAVCEDGDYVATTHTRTITVTTITTTKCSGASMQKQTI</sequence>
<dbReference type="OrthoDB" id="2131701at2759"/>
<proteinExistence type="predicted"/>
<evidence type="ECO:0000313" key="1">
    <source>
        <dbReference type="EMBL" id="PCH44795.1"/>
    </source>
</evidence>
<gene>
    <name evidence="1" type="ORF">WOLCODRAFT_139245</name>
</gene>
<organism evidence="1 2">
    <name type="scientific">Wolfiporia cocos (strain MD-104)</name>
    <name type="common">Brown rot fungus</name>
    <dbReference type="NCBI Taxonomy" id="742152"/>
    <lineage>
        <taxon>Eukaryota</taxon>
        <taxon>Fungi</taxon>
        <taxon>Dikarya</taxon>
        <taxon>Basidiomycota</taxon>
        <taxon>Agaricomycotina</taxon>
        <taxon>Agaricomycetes</taxon>
        <taxon>Polyporales</taxon>
        <taxon>Phaeolaceae</taxon>
        <taxon>Wolfiporia</taxon>
    </lineage>
</organism>
<protein>
    <submittedName>
        <fullName evidence="1">Carbohydrate-binding module family 13 protein</fullName>
    </submittedName>
</protein>
<evidence type="ECO:0000313" key="2">
    <source>
        <dbReference type="Proteomes" id="UP000218811"/>
    </source>
</evidence>